<gene>
    <name evidence="2" type="ORF">A2784_00385</name>
</gene>
<dbReference type="PANTHER" id="PTHR36179:SF2">
    <property type="entry name" value="LUD DOMAIN-CONTAINING PROTEIN"/>
    <property type="match status" value="1"/>
</dbReference>
<reference evidence="2 3" key="1">
    <citation type="journal article" date="2016" name="Nat. Commun.">
        <title>Thousands of microbial genomes shed light on interconnected biogeochemical processes in an aquifer system.</title>
        <authorList>
            <person name="Anantharaman K."/>
            <person name="Brown C.T."/>
            <person name="Hug L.A."/>
            <person name="Sharon I."/>
            <person name="Castelle C.J."/>
            <person name="Probst A.J."/>
            <person name="Thomas B.C."/>
            <person name="Singh A."/>
            <person name="Wilkins M.J."/>
            <person name="Karaoz U."/>
            <person name="Brodie E.L."/>
            <person name="Williams K.H."/>
            <person name="Hubbard S.S."/>
            <person name="Banfield J.F."/>
        </authorList>
    </citation>
    <scope>NUCLEOTIDE SEQUENCE [LARGE SCALE GENOMIC DNA]</scope>
</reference>
<dbReference type="EMBL" id="MHCH01000005">
    <property type="protein sequence ID" value="OGY19022.1"/>
    <property type="molecule type" value="Genomic_DNA"/>
</dbReference>
<accession>A0A1G1VUG8</accession>
<dbReference type="AlphaFoldDB" id="A0A1G1VUG8"/>
<dbReference type="Pfam" id="PF02589">
    <property type="entry name" value="LUD_dom"/>
    <property type="match status" value="1"/>
</dbReference>
<evidence type="ECO:0000313" key="2">
    <source>
        <dbReference type="EMBL" id="OGY19022.1"/>
    </source>
</evidence>
<comment type="caution">
    <text evidence="2">The sequence shown here is derived from an EMBL/GenBank/DDBJ whole genome shotgun (WGS) entry which is preliminary data.</text>
</comment>
<feature type="domain" description="LUD" evidence="1">
    <location>
        <begin position="16"/>
        <end position="163"/>
    </location>
</feature>
<sequence length="197" mass="21694">MNPISRFAELATEEQIRRVVKALTVNGFKVEVVENGKEAKKMVLRMIPAGAEVMTMSSVTLETIGLAKEINESGKYDAVRLKLAQDKSLGSTPKWVVGSVQVVTEDGKLLMASNSGSQLPAYAYGANKVIWVVGAQKVVKNVDEGVKRIYEYVLPLENERARKAYGVGSNVSKLLIINKEIRSERVKLILVKEKLGF</sequence>
<evidence type="ECO:0000259" key="1">
    <source>
        <dbReference type="Pfam" id="PF02589"/>
    </source>
</evidence>
<name>A0A1G1VUG8_9BACT</name>
<proteinExistence type="predicted"/>
<protein>
    <recommendedName>
        <fullName evidence="1">LUD domain-containing protein</fullName>
    </recommendedName>
</protein>
<dbReference type="PANTHER" id="PTHR36179">
    <property type="entry name" value="LUD_DOM DOMAIN-CONTAINING PROTEIN"/>
    <property type="match status" value="1"/>
</dbReference>
<dbReference type="InterPro" id="IPR003741">
    <property type="entry name" value="LUD_dom"/>
</dbReference>
<dbReference type="Proteomes" id="UP000177324">
    <property type="component" value="Unassembled WGS sequence"/>
</dbReference>
<organism evidence="2 3">
    <name type="scientific">Candidatus Chisholmbacteria bacterium RIFCSPHIGHO2_01_FULL_48_12</name>
    <dbReference type="NCBI Taxonomy" id="1797589"/>
    <lineage>
        <taxon>Bacteria</taxon>
        <taxon>Candidatus Chisholmiibacteriota</taxon>
    </lineage>
</organism>
<dbReference type="STRING" id="1797589.A2784_00385"/>
<evidence type="ECO:0000313" key="3">
    <source>
        <dbReference type="Proteomes" id="UP000177324"/>
    </source>
</evidence>